<accession>A0A0A9C6T0</accession>
<dbReference type="EMBL" id="GBRH01226614">
    <property type="protein sequence ID" value="JAD71281.1"/>
    <property type="molecule type" value="Transcribed_RNA"/>
</dbReference>
<protein>
    <submittedName>
        <fullName evidence="1">Uncharacterized protein</fullName>
    </submittedName>
</protein>
<evidence type="ECO:0000313" key="1">
    <source>
        <dbReference type="EMBL" id="JAD71281.1"/>
    </source>
</evidence>
<reference evidence="1" key="2">
    <citation type="journal article" date="2015" name="Data Brief">
        <title>Shoot transcriptome of the giant reed, Arundo donax.</title>
        <authorList>
            <person name="Barrero R.A."/>
            <person name="Guerrero F.D."/>
            <person name="Moolhuijzen P."/>
            <person name="Goolsby J.A."/>
            <person name="Tidwell J."/>
            <person name="Bellgard S.E."/>
            <person name="Bellgard M.I."/>
        </authorList>
    </citation>
    <scope>NUCLEOTIDE SEQUENCE</scope>
    <source>
        <tissue evidence="1">Shoot tissue taken approximately 20 cm above the soil surface</tissue>
    </source>
</reference>
<proteinExistence type="predicted"/>
<name>A0A0A9C6T0_ARUDO</name>
<sequence>MEVNLMSSKNCMEQ</sequence>
<reference evidence="1" key="1">
    <citation type="submission" date="2014-09" db="EMBL/GenBank/DDBJ databases">
        <authorList>
            <person name="Magalhaes I.L.F."/>
            <person name="Oliveira U."/>
            <person name="Santos F.R."/>
            <person name="Vidigal T.H.D.A."/>
            <person name="Brescovit A.D."/>
            <person name="Santos A.J."/>
        </authorList>
    </citation>
    <scope>NUCLEOTIDE SEQUENCE</scope>
    <source>
        <tissue evidence="1">Shoot tissue taken approximately 20 cm above the soil surface</tissue>
    </source>
</reference>
<organism evidence="1">
    <name type="scientific">Arundo donax</name>
    <name type="common">Giant reed</name>
    <name type="synonym">Donax arundinaceus</name>
    <dbReference type="NCBI Taxonomy" id="35708"/>
    <lineage>
        <taxon>Eukaryota</taxon>
        <taxon>Viridiplantae</taxon>
        <taxon>Streptophyta</taxon>
        <taxon>Embryophyta</taxon>
        <taxon>Tracheophyta</taxon>
        <taxon>Spermatophyta</taxon>
        <taxon>Magnoliopsida</taxon>
        <taxon>Liliopsida</taxon>
        <taxon>Poales</taxon>
        <taxon>Poaceae</taxon>
        <taxon>PACMAD clade</taxon>
        <taxon>Arundinoideae</taxon>
        <taxon>Arundineae</taxon>
        <taxon>Arundo</taxon>
    </lineage>
</organism>